<feature type="domain" description="HD" evidence="1">
    <location>
        <begin position="54"/>
        <end position="143"/>
    </location>
</feature>
<dbReference type="GO" id="GO:0016787">
    <property type="term" value="F:hydrolase activity"/>
    <property type="evidence" value="ECO:0007669"/>
    <property type="project" value="UniProtKB-KW"/>
</dbReference>
<dbReference type="Gene3D" id="1.10.3210.10">
    <property type="entry name" value="Hypothetical protein af1432"/>
    <property type="match status" value="1"/>
</dbReference>
<dbReference type="EMBL" id="CP000804">
    <property type="protein sequence ID" value="ABU56944.1"/>
    <property type="molecule type" value="Genomic_DNA"/>
</dbReference>
<dbReference type="AlphaFoldDB" id="A7NHJ7"/>
<evidence type="ECO:0000313" key="2">
    <source>
        <dbReference type="EMBL" id="ABU56944.1"/>
    </source>
</evidence>
<dbReference type="HOGENOM" id="CLU_118967_0_0_0"/>
<dbReference type="SUPFAM" id="SSF109604">
    <property type="entry name" value="HD-domain/PDEase-like"/>
    <property type="match status" value="1"/>
</dbReference>
<sequence>MRRRRPFLCKIVPEDRHFMEPDFEGARAYALARLATELPETITYHSIQHTRDDVAPAAERLAHAEGVNGEDLLLLRTAAYFHDLGFVVRREEHEQAGAEIAAQVLPAFGYTPVQIEKICRMIMATRIPQSPATLPEQILADADLDTLGSEHFWQHSEKLRAENEAFDGPMSDVQWYTTQVTFIENHRYWTATARALREPRKQEHLRQLRKLLDHARRRASDAPKSCLS</sequence>
<dbReference type="InterPro" id="IPR003607">
    <property type="entry name" value="HD/PDEase_dom"/>
</dbReference>
<dbReference type="CDD" id="cd00077">
    <property type="entry name" value="HDc"/>
    <property type="match status" value="1"/>
</dbReference>
<keyword evidence="3" id="KW-1185">Reference proteome</keyword>
<dbReference type="STRING" id="383372.Rcas_0827"/>
<accession>A7NHJ7</accession>
<dbReference type="Pfam" id="PF01966">
    <property type="entry name" value="HD"/>
    <property type="match status" value="1"/>
</dbReference>
<dbReference type="Proteomes" id="UP000000263">
    <property type="component" value="Chromosome"/>
</dbReference>
<gene>
    <name evidence="2" type="ordered locus">Rcas_0827</name>
</gene>
<evidence type="ECO:0000313" key="3">
    <source>
        <dbReference type="Proteomes" id="UP000000263"/>
    </source>
</evidence>
<dbReference type="InterPro" id="IPR006674">
    <property type="entry name" value="HD_domain"/>
</dbReference>
<keyword evidence="2" id="KW-0378">Hydrolase</keyword>
<evidence type="ECO:0000259" key="1">
    <source>
        <dbReference type="Pfam" id="PF01966"/>
    </source>
</evidence>
<reference evidence="2 3" key="1">
    <citation type="submission" date="2007-08" db="EMBL/GenBank/DDBJ databases">
        <title>Complete sequence of Roseiflexus castenholzii DSM 13941.</title>
        <authorList>
            <consortium name="US DOE Joint Genome Institute"/>
            <person name="Copeland A."/>
            <person name="Lucas S."/>
            <person name="Lapidus A."/>
            <person name="Barry K."/>
            <person name="Glavina del Rio T."/>
            <person name="Dalin E."/>
            <person name="Tice H."/>
            <person name="Pitluck S."/>
            <person name="Thompson L.S."/>
            <person name="Brettin T."/>
            <person name="Bruce D."/>
            <person name="Detter J.C."/>
            <person name="Han C."/>
            <person name="Tapia R."/>
            <person name="Schmutz J."/>
            <person name="Larimer F."/>
            <person name="Land M."/>
            <person name="Hauser L."/>
            <person name="Kyrpides N."/>
            <person name="Mikhailova N."/>
            <person name="Bryant D.A."/>
            <person name="Hanada S."/>
            <person name="Tsukatani Y."/>
            <person name="Richardson P."/>
        </authorList>
    </citation>
    <scope>NUCLEOTIDE SEQUENCE [LARGE SCALE GENOMIC DNA]</scope>
    <source>
        <strain evidence="3">DSM 13941 / HLO8</strain>
    </source>
</reference>
<dbReference type="eggNOG" id="COG1418">
    <property type="taxonomic scope" value="Bacteria"/>
</dbReference>
<organism evidence="2 3">
    <name type="scientific">Roseiflexus castenholzii (strain DSM 13941 / HLO8)</name>
    <dbReference type="NCBI Taxonomy" id="383372"/>
    <lineage>
        <taxon>Bacteria</taxon>
        <taxon>Bacillati</taxon>
        <taxon>Chloroflexota</taxon>
        <taxon>Chloroflexia</taxon>
        <taxon>Chloroflexales</taxon>
        <taxon>Roseiflexineae</taxon>
        <taxon>Roseiflexaceae</taxon>
        <taxon>Roseiflexus</taxon>
    </lineage>
</organism>
<dbReference type="KEGG" id="rca:Rcas_0827"/>
<proteinExistence type="predicted"/>
<protein>
    <submittedName>
        <fullName evidence="2">Metal dependent phosphohydrolase</fullName>
    </submittedName>
</protein>
<name>A7NHJ7_ROSCS</name>